<dbReference type="PANTHER" id="PTHR37016">
    <property type="match status" value="1"/>
</dbReference>
<keyword evidence="8 12" id="KW-0862">Zinc</keyword>
<proteinExistence type="inferred from homology"/>
<evidence type="ECO:0000256" key="7">
    <source>
        <dbReference type="ARBA" id="ARBA00022801"/>
    </source>
</evidence>
<evidence type="ECO:0000256" key="12">
    <source>
        <dbReference type="PIRSR" id="PIRSR601384-2"/>
    </source>
</evidence>
<evidence type="ECO:0000313" key="14">
    <source>
        <dbReference type="EMBL" id="KYK56106.1"/>
    </source>
</evidence>
<evidence type="ECO:0000256" key="4">
    <source>
        <dbReference type="ARBA" id="ARBA00022685"/>
    </source>
</evidence>
<dbReference type="GO" id="GO:0006508">
    <property type="term" value="P:proteolysis"/>
    <property type="evidence" value="ECO:0007669"/>
    <property type="project" value="UniProtKB-KW"/>
</dbReference>
<evidence type="ECO:0000256" key="8">
    <source>
        <dbReference type="ARBA" id="ARBA00022833"/>
    </source>
</evidence>
<dbReference type="Gene3D" id="3.40.390.10">
    <property type="entry name" value="Collagenase (Catalytic Domain)"/>
    <property type="match status" value="1"/>
</dbReference>
<dbReference type="SUPFAM" id="SSF55486">
    <property type="entry name" value="Metalloproteases ('zincins'), catalytic domain"/>
    <property type="match status" value="1"/>
</dbReference>
<dbReference type="GeneID" id="63720715"/>
<dbReference type="InterPro" id="IPR050414">
    <property type="entry name" value="Fungal_M35_metalloproteases"/>
</dbReference>
<feature type="binding site" evidence="12">
    <location>
        <position position="228"/>
    </location>
    <ligand>
        <name>Zn(2+)</name>
        <dbReference type="ChEBI" id="CHEBI:29105"/>
        <note>catalytic</note>
    </ligand>
</feature>
<feature type="binding site" evidence="12">
    <location>
        <position position="219"/>
    </location>
    <ligand>
        <name>Zn(2+)</name>
        <dbReference type="ChEBI" id="CHEBI:29105"/>
        <note>catalytic</note>
    </ligand>
</feature>
<dbReference type="InterPro" id="IPR024079">
    <property type="entry name" value="MetalloPept_cat_dom_sf"/>
</dbReference>
<dbReference type="GO" id="GO:0046872">
    <property type="term" value="F:metal ion binding"/>
    <property type="evidence" value="ECO:0007669"/>
    <property type="project" value="UniProtKB-KW"/>
</dbReference>
<protein>
    <recommendedName>
        <fullName evidence="13">Neutral protease 2</fullName>
        <ecNumber evidence="13">3.4.24.39</ecNumber>
    </recommendedName>
    <alternativeName>
        <fullName evidence="13">Deuterolysin</fullName>
    </alternativeName>
</protein>
<keyword evidence="3 13" id="KW-0645">Protease</keyword>
<evidence type="ECO:0000256" key="10">
    <source>
        <dbReference type="ARBA" id="ARBA00023145"/>
    </source>
</evidence>
<comment type="function">
    <text evidence="13">Secreted metalloproteinase that allows assimilation of proteinaceous substrates. Shows high activities on basic nuclear substrates such as histone and protamine.</text>
</comment>
<keyword evidence="9 13" id="KW-0482">Metalloprotease</keyword>
<evidence type="ECO:0000256" key="6">
    <source>
        <dbReference type="ARBA" id="ARBA00022729"/>
    </source>
</evidence>
<gene>
    <name evidence="14" type="ORF">DCS_08072</name>
</gene>
<evidence type="ECO:0000256" key="9">
    <source>
        <dbReference type="ARBA" id="ARBA00023049"/>
    </source>
</evidence>
<comment type="similarity">
    <text evidence="2 13">Belongs to the peptidase M35 family.</text>
</comment>
<keyword evidence="5 12" id="KW-0479">Metal-binding</keyword>
<accession>A0A151GGB6</accession>
<dbReference type="RefSeq" id="XP_040655458.1">
    <property type="nucleotide sequence ID" value="XM_040805354.1"/>
</dbReference>
<keyword evidence="15" id="KW-1185">Reference proteome</keyword>
<evidence type="ECO:0000256" key="2">
    <source>
        <dbReference type="ARBA" id="ARBA00010279"/>
    </source>
</evidence>
<evidence type="ECO:0000256" key="1">
    <source>
        <dbReference type="ARBA" id="ARBA00001187"/>
    </source>
</evidence>
<comment type="caution">
    <text evidence="14">The sequence shown here is derived from an EMBL/GenBank/DDBJ whole genome shotgun (WGS) entry which is preliminary data.</text>
</comment>
<evidence type="ECO:0000256" key="13">
    <source>
        <dbReference type="RuleBase" id="RU361126"/>
    </source>
</evidence>
<dbReference type="AlphaFoldDB" id="A0A151GGB6"/>
<sequence length="277" mass="30230">MDNLGDAAFQPVAAGQSVHVEFDIAEAHDLSAGGTISIHTQGRIPFAWEGQKAIAGSLPYSSNTVETVINDTLAAPALLSRRLNKNEIRAEVSGCEGDKLEAIEKAVSNCRSYAAIALHAIKSGPSERIEEYFMDSSESTRETVAGVYERVHEQCSSLNSGAPASCADLFDHCEVSGALAYTHTGKTMIYCDKFFTMPPVPRKCRKKSQATTFLHETTHLQIVNRNRDLAYGYNNLRELTHEEAIKNADTYALFASASEMDCDIPSSRLDEGAEDDE</sequence>
<evidence type="ECO:0000256" key="5">
    <source>
        <dbReference type="ARBA" id="ARBA00022723"/>
    </source>
</evidence>
<dbReference type="GO" id="GO:0005576">
    <property type="term" value="C:extracellular region"/>
    <property type="evidence" value="ECO:0007669"/>
    <property type="project" value="UniProtKB-SubCell"/>
</dbReference>
<comment type="cofactor">
    <cofactor evidence="12 13">
        <name>Zn(2+)</name>
        <dbReference type="ChEBI" id="CHEBI:29105"/>
    </cofactor>
    <text evidence="12 13">Binds 1 zinc ion per subunit.</text>
</comment>
<feature type="binding site" evidence="12">
    <location>
        <position position="215"/>
    </location>
    <ligand>
        <name>Zn(2+)</name>
        <dbReference type="ChEBI" id="CHEBI:29105"/>
        <note>catalytic</note>
    </ligand>
</feature>
<dbReference type="CDD" id="cd11008">
    <property type="entry name" value="M35_deuterolysin_like"/>
    <property type="match status" value="1"/>
</dbReference>
<dbReference type="Pfam" id="PF02102">
    <property type="entry name" value="Peptidase_M35"/>
    <property type="match status" value="1"/>
</dbReference>
<dbReference type="EMBL" id="LAYC01000003">
    <property type="protein sequence ID" value="KYK56106.1"/>
    <property type="molecule type" value="Genomic_DNA"/>
</dbReference>
<dbReference type="GO" id="GO:0004222">
    <property type="term" value="F:metalloendopeptidase activity"/>
    <property type="evidence" value="ECO:0007669"/>
    <property type="project" value="InterPro"/>
</dbReference>
<name>A0A151GGB6_DRECN</name>
<evidence type="ECO:0000256" key="3">
    <source>
        <dbReference type="ARBA" id="ARBA00022670"/>
    </source>
</evidence>
<evidence type="ECO:0000313" key="15">
    <source>
        <dbReference type="Proteomes" id="UP000076580"/>
    </source>
</evidence>
<comment type="subcellular location">
    <subcellularLocation>
        <location evidence="13">Secreted</location>
    </subcellularLocation>
</comment>
<keyword evidence="6" id="KW-0732">Signal</keyword>
<dbReference type="EC" id="3.4.24.39" evidence="13"/>
<feature type="active site" evidence="11">
    <location>
        <position position="216"/>
    </location>
</feature>
<reference evidence="14 15" key="1">
    <citation type="journal article" date="2016" name="Sci. Rep.">
        <title>Insights into Adaptations to a Near-Obligate Nematode Endoparasitic Lifestyle from the Finished Genome of Drechmeria coniospora.</title>
        <authorList>
            <person name="Zhang L."/>
            <person name="Zhou Z."/>
            <person name="Guo Q."/>
            <person name="Fokkens L."/>
            <person name="Miskei M."/>
            <person name="Pocsi I."/>
            <person name="Zhang W."/>
            <person name="Chen M."/>
            <person name="Wang L."/>
            <person name="Sun Y."/>
            <person name="Donzelli B.G."/>
            <person name="Gibson D.M."/>
            <person name="Nelson D.R."/>
            <person name="Luo J.G."/>
            <person name="Rep M."/>
            <person name="Liu H."/>
            <person name="Yang S."/>
            <person name="Wang J."/>
            <person name="Krasnoff S.B."/>
            <person name="Xu Y."/>
            <person name="Molnar I."/>
            <person name="Lin M."/>
        </authorList>
    </citation>
    <scope>NUCLEOTIDE SEQUENCE [LARGE SCALE GENOMIC DNA]</scope>
    <source>
        <strain evidence="14 15">ARSEF 6962</strain>
    </source>
</reference>
<dbReference type="InterPro" id="IPR001384">
    <property type="entry name" value="Peptidase_M35"/>
</dbReference>
<keyword evidence="10" id="KW-0865">Zymogen</keyword>
<organism evidence="14 15">
    <name type="scientific">Drechmeria coniospora</name>
    <name type="common">Nematophagous fungus</name>
    <name type="synonym">Meria coniospora</name>
    <dbReference type="NCBI Taxonomy" id="98403"/>
    <lineage>
        <taxon>Eukaryota</taxon>
        <taxon>Fungi</taxon>
        <taxon>Dikarya</taxon>
        <taxon>Ascomycota</taxon>
        <taxon>Pezizomycotina</taxon>
        <taxon>Sordariomycetes</taxon>
        <taxon>Hypocreomycetidae</taxon>
        <taxon>Hypocreales</taxon>
        <taxon>Ophiocordycipitaceae</taxon>
        <taxon>Drechmeria</taxon>
    </lineage>
</organism>
<dbReference type="PANTHER" id="PTHR37016:SF3">
    <property type="entry name" value="NEUTRAL PROTEASE 2-RELATED"/>
    <property type="match status" value="1"/>
</dbReference>
<keyword evidence="7 13" id="KW-0378">Hydrolase</keyword>
<evidence type="ECO:0000256" key="11">
    <source>
        <dbReference type="PIRSR" id="PIRSR601384-1"/>
    </source>
</evidence>
<dbReference type="PRINTS" id="PR00768">
    <property type="entry name" value="DEUTEROLYSIN"/>
</dbReference>
<dbReference type="InParanoid" id="A0A151GGB6"/>
<keyword evidence="4 13" id="KW-0165">Cleavage on pair of basic residues</keyword>
<keyword evidence="13" id="KW-0964">Secreted</keyword>
<dbReference type="Proteomes" id="UP000076580">
    <property type="component" value="Chromosome 03"/>
</dbReference>
<dbReference type="Gene3D" id="2.60.40.2970">
    <property type="match status" value="1"/>
</dbReference>
<comment type="catalytic activity">
    <reaction evidence="1 13">
        <text>Preferential cleavage of bonds with hydrophobic residues in P1'. Also 3-Asn-|-Gln-4 and 8-Gly-|-Ser-9 bonds in insulin B chain.</text>
        <dbReference type="EC" id="3.4.24.39"/>
    </reaction>
</comment>